<dbReference type="EMBL" id="KN832887">
    <property type="protein sequence ID" value="KIM95250.1"/>
    <property type="molecule type" value="Genomic_DNA"/>
</dbReference>
<feature type="chain" id="PRO_5002164759" description="CFEM domain-containing protein" evidence="17">
    <location>
        <begin position="17"/>
        <end position="275"/>
    </location>
</feature>
<evidence type="ECO:0000313" key="20">
    <source>
        <dbReference type="Proteomes" id="UP000054321"/>
    </source>
</evidence>
<evidence type="ECO:0000256" key="3">
    <source>
        <dbReference type="ARBA" id="ARBA00010031"/>
    </source>
</evidence>
<evidence type="ECO:0000256" key="8">
    <source>
        <dbReference type="ARBA" id="ARBA00022723"/>
    </source>
</evidence>
<feature type="domain" description="CFEM" evidence="18">
    <location>
        <begin position="1"/>
        <end position="108"/>
    </location>
</feature>
<evidence type="ECO:0000256" key="9">
    <source>
        <dbReference type="ARBA" id="ARBA00022729"/>
    </source>
</evidence>
<evidence type="ECO:0000256" key="17">
    <source>
        <dbReference type="SAM" id="SignalP"/>
    </source>
</evidence>
<feature type="disulfide bond" evidence="15">
    <location>
        <begin position="43"/>
        <end position="50"/>
    </location>
</feature>
<keyword evidence="7" id="KW-0336">GPI-anchor</keyword>
<dbReference type="GO" id="GO:0098552">
    <property type="term" value="C:side of membrane"/>
    <property type="evidence" value="ECO:0007669"/>
    <property type="project" value="UniProtKB-KW"/>
</dbReference>
<feature type="disulfide bond" evidence="15">
    <location>
        <begin position="52"/>
        <end position="85"/>
    </location>
</feature>
<dbReference type="AlphaFoldDB" id="A0A0C3GGH8"/>
<evidence type="ECO:0000313" key="19">
    <source>
        <dbReference type="EMBL" id="KIM95250.1"/>
    </source>
</evidence>
<comment type="caution">
    <text evidence="15">Lacks conserved residue(s) required for the propagation of feature annotation.</text>
</comment>
<dbReference type="PANTHER" id="PTHR37928">
    <property type="entry name" value="CFEM DOMAIN PROTEIN (AFU_ORTHOLOGUE AFUA_6G14090)"/>
    <property type="match status" value="1"/>
</dbReference>
<accession>A0A0C3GGH8</accession>
<dbReference type="HOGENOM" id="CLU_063084_0_1_1"/>
<evidence type="ECO:0000256" key="15">
    <source>
        <dbReference type="PROSITE-ProRule" id="PRU01356"/>
    </source>
</evidence>
<comment type="similarity">
    <text evidence="3">Belongs to the RBT5 family.</text>
</comment>
<dbReference type="GO" id="GO:0046872">
    <property type="term" value="F:metal ion binding"/>
    <property type="evidence" value="ECO:0007669"/>
    <property type="project" value="UniProtKB-UniRule"/>
</dbReference>
<keyword evidence="8 15" id="KW-0479">Metal-binding</keyword>
<evidence type="ECO:0000256" key="11">
    <source>
        <dbReference type="ARBA" id="ARBA00023136"/>
    </source>
</evidence>
<reference evidence="20" key="2">
    <citation type="submission" date="2015-01" db="EMBL/GenBank/DDBJ databases">
        <title>Evolutionary Origins and Diversification of the Mycorrhizal Mutualists.</title>
        <authorList>
            <consortium name="DOE Joint Genome Institute"/>
            <consortium name="Mycorrhizal Genomics Consortium"/>
            <person name="Kohler A."/>
            <person name="Kuo A."/>
            <person name="Nagy L.G."/>
            <person name="Floudas D."/>
            <person name="Copeland A."/>
            <person name="Barry K.W."/>
            <person name="Cichocki N."/>
            <person name="Veneault-Fourrey C."/>
            <person name="LaButti K."/>
            <person name="Lindquist E.A."/>
            <person name="Lipzen A."/>
            <person name="Lundell T."/>
            <person name="Morin E."/>
            <person name="Murat C."/>
            <person name="Riley R."/>
            <person name="Ohm R."/>
            <person name="Sun H."/>
            <person name="Tunlid A."/>
            <person name="Henrissat B."/>
            <person name="Grigoriev I.V."/>
            <person name="Hibbett D.S."/>
            <person name="Martin F."/>
        </authorList>
    </citation>
    <scope>NUCLEOTIDE SEQUENCE [LARGE SCALE GENOMIC DNA]</scope>
    <source>
        <strain evidence="20">Zn</strain>
    </source>
</reference>
<dbReference type="OrthoDB" id="1193027at2759"/>
<feature type="compositionally biased region" description="Low complexity" evidence="16">
    <location>
        <begin position="98"/>
        <end position="135"/>
    </location>
</feature>
<evidence type="ECO:0000256" key="2">
    <source>
        <dbReference type="ARBA" id="ARBA00004613"/>
    </source>
</evidence>
<evidence type="ECO:0000256" key="4">
    <source>
        <dbReference type="ARBA" id="ARBA00022475"/>
    </source>
</evidence>
<sequence length="275" mass="25212">MKSAIVLCAFVAAIVAQSDISSLPPCGQLCMNNMIALAPSLGCADTDTACLCKNVNFQYGIRDCSNAVCGEAVASTVISFGSGYCHDATAGTTGGSTTGATETGASTTGTGAAGTATTTAPAGTETGSGTSTETGTGVGGGTGSSSAITTEPIVSTETHGSDTITTTIGSTTIYGPGGVGGSSGTATGTGASATGTSASGSGASTHTGTGAPSSTITESSGASSTGSGASSTGSEASSSGTGAGGASSSSSTGAGAIQTVLPGFVAAAGLAALLL</sequence>
<dbReference type="InterPro" id="IPR008427">
    <property type="entry name" value="Extracellular_membr_CFEM_dom"/>
</dbReference>
<feature type="compositionally biased region" description="Low complexity" evidence="16">
    <location>
        <begin position="184"/>
        <end position="253"/>
    </location>
</feature>
<dbReference type="SMART" id="SM00747">
    <property type="entry name" value="CFEM"/>
    <property type="match status" value="1"/>
</dbReference>
<dbReference type="Proteomes" id="UP000054321">
    <property type="component" value="Unassembled WGS sequence"/>
</dbReference>
<comment type="subcellular location">
    <subcellularLocation>
        <location evidence="1">Cell membrane</location>
        <topology evidence="1">Lipid-anchor</topology>
        <topology evidence="1">GPI-anchor</topology>
    </subcellularLocation>
    <subcellularLocation>
        <location evidence="2">Secreted</location>
    </subcellularLocation>
</comment>
<protein>
    <recommendedName>
        <fullName evidence="18">CFEM domain-containing protein</fullName>
    </recommendedName>
</protein>
<keyword evidence="20" id="KW-1185">Reference proteome</keyword>
<keyword evidence="11" id="KW-0472">Membrane</keyword>
<evidence type="ECO:0000256" key="6">
    <source>
        <dbReference type="ARBA" id="ARBA00022617"/>
    </source>
</evidence>
<keyword evidence="12 15" id="KW-1015">Disulfide bond</keyword>
<keyword evidence="10 15" id="KW-0408">Iron</keyword>
<feature type="binding site" description="axial binding residue" evidence="15">
    <location>
        <position position="47"/>
    </location>
    <ligand>
        <name>heme</name>
        <dbReference type="ChEBI" id="CHEBI:30413"/>
    </ligand>
    <ligandPart>
        <name>Fe</name>
        <dbReference type="ChEBI" id="CHEBI:18248"/>
    </ligandPart>
</feature>
<evidence type="ECO:0000256" key="14">
    <source>
        <dbReference type="ARBA" id="ARBA00023288"/>
    </source>
</evidence>
<keyword evidence="4" id="KW-1003">Cell membrane</keyword>
<dbReference type="InterPro" id="IPR051735">
    <property type="entry name" value="CFEM_domain"/>
</dbReference>
<keyword evidence="13" id="KW-0325">Glycoprotein</keyword>
<dbReference type="STRING" id="913774.A0A0C3GGH8"/>
<feature type="compositionally biased region" description="Low complexity" evidence="16">
    <location>
        <begin position="144"/>
        <end position="174"/>
    </location>
</feature>
<proteinExistence type="inferred from homology"/>
<dbReference type="PROSITE" id="PS52012">
    <property type="entry name" value="CFEM"/>
    <property type="match status" value="1"/>
</dbReference>
<evidence type="ECO:0000256" key="10">
    <source>
        <dbReference type="ARBA" id="ARBA00023004"/>
    </source>
</evidence>
<dbReference type="Pfam" id="PF05730">
    <property type="entry name" value="CFEM"/>
    <property type="match status" value="1"/>
</dbReference>
<gene>
    <name evidence="19" type="ORF">OIDMADRAFT_148902</name>
</gene>
<dbReference type="InParanoid" id="A0A0C3GGH8"/>
<dbReference type="GO" id="GO:0005576">
    <property type="term" value="C:extracellular region"/>
    <property type="evidence" value="ECO:0007669"/>
    <property type="project" value="UniProtKB-SubCell"/>
</dbReference>
<dbReference type="PANTHER" id="PTHR37928:SF1">
    <property type="entry name" value="CFEM DOMAIN PROTEIN (AFU_ORTHOLOGUE AFUA_6G14090)"/>
    <property type="match status" value="1"/>
</dbReference>
<evidence type="ECO:0000256" key="1">
    <source>
        <dbReference type="ARBA" id="ARBA00004609"/>
    </source>
</evidence>
<keyword evidence="14" id="KW-0449">Lipoprotein</keyword>
<evidence type="ECO:0000256" key="7">
    <source>
        <dbReference type="ARBA" id="ARBA00022622"/>
    </source>
</evidence>
<name>A0A0C3GGH8_OIDMZ</name>
<organism evidence="19 20">
    <name type="scientific">Oidiodendron maius (strain Zn)</name>
    <dbReference type="NCBI Taxonomy" id="913774"/>
    <lineage>
        <taxon>Eukaryota</taxon>
        <taxon>Fungi</taxon>
        <taxon>Dikarya</taxon>
        <taxon>Ascomycota</taxon>
        <taxon>Pezizomycotina</taxon>
        <taxon>Leotiomycetes</taxon>
        <taxon>Leotiomycetes incertae sedis</taxon>
        <taxon>Myxotrichaceae</taxon>
        <taxon>Oidiodendron</taxon>
    </lineage>
</organism>
<keyword evidence="9 17" id="KW-0732">Signal</keyword>
<reference evidence="19 20" key="1">
    <citation type="submission" date="2014-04" db="EMBL/GenBank/DDBJ databases">
        <authorList>
            <consortium name="DOE Joint Genome Institute"/>
            <person name="Kuo A."/>
            <person name="Martino E."/>
            <person name="Perotto S."/>
            <person name="Kohler A."/>
            <person name="Nagy L.G."/>
            <person name="Floudas D."/>
            <person name="Copeland A."/>
            <person name="Barry K.W."/>
            <person name="Cichocki N."/>
            <person name="Veneault-Fourrey C."/>
            <person name="LaButti K."/>
            <person name="Lindquist E.A."/>
            <person name="Lipzen A."/>
            <person name="Lundell T."/>
            <person name="Morin E."/>
            <person name="Murat C."/>
            <person name="Sun H."/>
            <person name="Tunlid A."/>
            <person name="Henrissat B."/>
            <person name="Grigoriev I.V."/>
            <person name="Hibbett D.S."/>
            <person name="Martin F."/>
            <person name="Nordberg H.P."/>
            <person name="Cantor M.N."/>
            <person name="Hua S.X."/>
        </authorList>
    </citation>
    <scope>NUCLEOTIDE SEQUENCE [LARGE SCALE GENOMIC DNA]</scope>
    <source>
        <strain evidence="19 20">Zn</strain>
    </source>
</reference>
<feature type="region of interest" description="Disordered" evidence="16">
    <location>
        <begin position="94"/>
        <end position="253"/>
    </location>
</feature>
<evidence type="ECO:0000256" key="12">
    <source>
        <dbReference type="ARBA" id="ARBA00023157"/>
    </source>
</evidence>
<keyword evidence="6 15" id="KW-0349">Heme</keyword>
<evidence type="ECO:0000256" key="16">
    <source>
        <dbReference type="SAM" id="MobiDB-lite"/>
    </source>
</evidence>
<keyword evidence="5" id="KW-0964">Secreted</keyword>
<feature type="signal peptide" evidence="17">
    <location>
        <begin position="1"/>
        <end position="16"/>
    </location>
</feature>
<dbReference type="GO" id="GO:0005886">
    <property type="term" value="C:plasma membrane"/>
    <property type="evidence" value="ECO:0007669"/>
    <property type="project" value="UniProtKB-SubCell"/>
</dbReference>
<evidence type="ECO:0000256" key="5">
    <source>
        <dbReference type="ARBA" id="ARBA00022525"/>
    </source>
</evidence>
<evidence type="ECO:0000256" key="13">
    <source>
        <dbReference type="ARBA" id="ARBA00023180"/>
    </source>
</evidence>
<evidence type="ECO:0000259" key="18">
    <source>
        <dbReference type="PROSITE" id="PS52012"/>
    </source>
</evidence>